<keyword evidence="3 5" id="KW-0863">Zinc-finger</keyword>
<dbReference type="SMART" id="SM00355">
    <property type="entry name" value="ZnF_C2H2"/>
    <property type="match status" value="33"/>
</dbReference>
<evidence type="ECO:0000256" key="6">
    <source>
        <dbReference type="SAM" id="MobiDB-lite"/>
    </source>
</evidence>
<gene>
    <name evidence="8" type="ORF">ODALV1_LOCUS12507</name>
</gene>
<dbReference type="SUPFAM" id="SSF57667">
    <property type="entry name" value="beta-beta-alpha zinc fingers"/>
    <property type="match status" value="1"/>
</dbReference>
<feature type="region of interest" description="Disordered" evidence="6">
    <location>
        <begin position="60"/>
        <end position="94"/>
    </location>
</feature>
<dbReference type="Gene3D" id="3.30.160.60">
    <property type="entry name" value="Classic Zinc Finger"/>
    <property type="match status" value="8"/>
</dbReference>
<accession>A0ABP1QKM9</accession>
<proteinExistence type="predicted"/>
<feature type="compositionally biased region" description="Basic and acidic residues" evidence="6">
    <location>
        <begin position="68"/>
        <end position="82"/>
    </location>
</feature>
<evidence type="ECO:0000256" key="1">
    <source>
        <dbReference type="ARBA" id="ARBA00022723"/>
    </source>
</evidence>
<keyword evidence="9" id="KW-1185">Reference proteome</keyword>
<protein>
    <recommendedName>
        <fullName evidence="7">C2H2-type domain-containing protein</fullName>
    </recommendedName>
</protein>
<evidence type="ECO:0000313" key="8">
    <source>
        <dbReference type="EMBL" id="CAL8106886.1"/>
    </source>
</evidence>
<dbReference type="InterPro" id="IPR013087">
    <property type="entry name" value="Znf_C2H2_type"/>
</dbReference>
<feature type="domain" description="C2H2-type" evidence="7">
    <location>
        <begin position="473"/>
        <end position="501"/>
    </location>
</feature>
<feature type="compositionally biased region" description="Polar residues" evidence="6">
    <location>
        <begin position="116"/>
        <end position="130"/>
    </location>
</feature>
<dbReference type="PROSITE" id="PS50157">
    <property type="entry name" value="ZINC_FINGER_C2H2_2"/>
    <property type="match status" value="6"/>
</dbReference>
<feature type="domain" description="C2H2-type" evidence="7">
    <location>
        <begin position="552"/>
        <end position="582"/>
    </location>
</feature>
<dbReference type="PANTHER" id="PTHR24379">
    <property type="entry name" value="KRAB AND ZINC FINGER DOMAIN-CONTAINING"/>
    <property type="match status" value="1"/>
</dbReference>
<evidence type="ECO:0000256" key="3">
    <source>
        <dbReference type="ARBA" id="ARBA00022771"/>
    </source>
</evidence>
<evidence type="ECO:0000256" key="2">
    <source>
        <dbReference type="ARBA" id="ARBA00022737"/>
    </source>
</evidence>
<organism evidence="8 9">
    <name type="scientific">Orchesella dallaii</name>
    <dbReference type="NCBI Taxonomy" id="48710"/>
    <lineage>
        <taxon>Eukaryota</taxon>
        <taxon>Metazoa</taxon>
        <taxon>Ecdysozoa</taxon>
        <taxon>Arthropoda</taxon>
        <taxon>Hexapoda</taxon>
        <taxon>Collembola</taxon>
        <taxon>Entomobryomorpha</taxon>
        <taxon>Entomobryoidea</taxon>
        <taxon>Orchesellidae</taxon>
        <taxon>Orchesellinae</taxon>
        <taxon>Orchesella</taxon>
    </lineage>
</organism>
<feature type="compositionally biased region" description="Polar residues" evidence="6">
    <location>
        <begin position="1576"/>
        <end position="1589"/>
    </location>
</feature>
<feature type="region of interest" description="Disordered" evidence="6">
    <location>
        <begin position="449"/>
        <end position="469"/>
    </location>
</feature>
<feature type="region of interest" description="Disordered" evidence="6">
    <location>
        <begin position="116"/>
        <end position="155"/>
    </location>
</feature>
<feature type="domain" description="C2H2-type" evidence="7">
    <location>
        <begin position="1298"/>
        <end position="1326"/>
    </location>
</feature>
<comment type="caution">
    <text evidence="8">The sequence shown here is derived from an EMBL/GenBank/DDBJ whole genome shotgun (WGS) entry which is preliminary data.</text>
</comment>
<sequence length="1657" mass="187470">MAEFKIAEVVPVLNQRCAMGRVVVTHVFPKSFRPRETGKFYFCCKRAFLTDESFRKHRSLGGCADNGDPVKDARKSDEHEQAIETESNDLSDPSTVKCHDVDDSLFSLEKLNLHNGTTTNEVESENSPNSKLLPPRRKNTERNSEIFPTSDGNERSMIVSGPLSSEFPNMALLSLLGTSTNGEETLFQCRKCAFSTNKVAVLIRHIKSSHKAFLENGTINKESAKRNIQGNDTAHNNEAKKNFTKRKKIKCAICNFTGSSMWALSCHKKIAHVENGRFNCVLCNRVYATQKGLRVHLSALHKVSDGFQTSSLYLNARRNSTNIGERDDCNRVGVQRSEVDGYSTDPIVTSLEIKGKTSAKAFSCDLCPYATRNNCQLRAHKQKAHDPKSKYPCSYCSCRYKNISILRGHISTKHKKASSPSNSLQLTSSNKNSLVANWLESIRSNERAYGTQDERMSSQNNSEVKQKDSSNRYQCKSCPRAFSSQTQLISHYRQKHMYKSSNTARTEIKQFSGVQMFLNKNTVTCLICERNFSNAQQLANHELACHVKGGSYPCSVKGCKCVFGRKQSLATHLKRWHMKAKTGITVAPSSVLTPQCENGNSVLNVFTGTLRGASPSVLNTAISSPDPESHITCSICRFVVNNHEELHSHRSNVHLLREVECVCGCSFATATELTNHKNYGCRESKKEKLLQSSPLEMTPQLPKRMSRSSRNLHTSDLHLSNQEKAETADCINETEVGTITATTEKTTIARTLLPSTDFDKQPSLQCSKCSRTFYNEKGLQCHFIKMHLGSTCRACEICQYPTPNLRCYKYHKKTCHVINGIQCPDCQCSFKSIEGLSIHVSIIHKRKLDRTLLTLNCNQCSFIAYLQTELDNHVQRIHVEGTSVSENEIKKFQCPSCDFTTFGSQSLEAHKTSNHVENGVACMFCNNTFNTVVALNAHRRIHSKELTKPEYTYCKICQYQICGLKSFQQHNQRCHVKNGVSCPDCPCSFKDVYCLTQHMRMMHKKTINKQDYMVRCPTCDFRTLSEGDLRRHVKVSHTKTEHNLENKEPLKCHICDITIKDSVESHIKRSHVEGGHACSDCKCSFKNERGLRRHLLLRHGKRVIVEKVRDPAEYKIQCNNCDFRCKSKLALNQHSLKMHGLAVPFNNVLKVQGASRKVCNLCKIEFAGTLSAHNKYHHVENGFRCTHCCCTFETFKHRVRHMHRIHNIKIPSMKQCSICELKYFGTFDKHFKNCHVENGVKCKYCACTFESENGMIMHSRKRHAQQAYFKKTVCHLCETRLGVKLEHHLERCHVQNGYRCTGCSCSFETEAGRSRHMWKRHGVKLPLSPKKCQKCGIVPLQSMSYHMKHSHAENGLNCTQCASSFDTERRRSLHLEKYHNVKIAKPPTTRKTCEICKCVYSVPYHEHLTKNHVRNGYPCSHCKCSFRTKAGRKFHVVHKHKDAPKVSQSNKPRLKNTCPLCGLELSESLEMHQKRNHSLTNQFKCGHCSCRFSTYSGRRCHVAAFHKTRKAFIGAQVTDGQKIAKRSGSVDNLFECNNCSCSFRTELERTTHTELSHCVLSGSSSLAASISPVRQIDNTSSESTPASKNSDADDSSTKDISICLKCGFQASSLSRLKMHSQKSHVKNSAFPCKLCSCGYATEHELARHMILYHPDSA</sequence>
<keyword evidence="2" id="KW-0677">Repeat</keyword>
<dbReference type="InterPro" id="IPR036236">
    <property type="entry name" value="Znf_C2H2_sf"/>
</dbReference>
<evidence type="ECO:0000259" key="7">
    <source>
        <dbReference type="PROSITE" id="PS50157"/>
    </source>
</evidence>
<reference evidence="8 9" key="1">
    <citation type="submission" date="2024-08" db="EMBL/GenBank/DDBJ databases">
        <authorList>
            <person name="Cucini C."/>
            <person name="Frati F."/>
        </authorList>
    </citation>
    <scope>NUCLEOTIDE SEQUENCE [LARGE SCALE GENOMIC DNA]</scope>
</reference>
<evidence type="ECO:0000256" key="4">
    <source>
        <dbReference type="ARBA" id="ARBA00022833"/>
    </source>
</evidence>
<feature type="region of interest" description="Disordered" evidence="6">
    <location>
        <begin position="1574"/>
        <end position="1597"/>
    </location>
</feature>
<evidence type="ECO:0000256" key="5">
    <source>
        <dbReference type="PROSITE-ProRule" id="PRU00042"/>
    </source>
</evidence>
<keyword evidence="1" id="KW-0479">Metal-binding</keyword>
<keyword evidence="4" id="KW-0862">Zinc</keyword>
<dbReference type="PANTHER" id="PTHR24379:SF121">
    <property type="entry name" value="C2H2-TYPE DOMAIN-CONTAINING PROTEIN"/>
    <property type="match status" value="1"/>
</dbReference>
<name>A0ABP1QKM9_9HEXA</name>
<feature type="domain" description="C2H2-type" evidence="7">
    <location>
        <begin position="1183"/>
        <end position="1211"/>
    </location>
</feature>
<evidence type="ECO:0000313" key="9">
    <source>
        <dbReference type="Proteomes" id="UP001642540"/>
    </source>
</evidence>
<feature type="domain" description="C2H2-type" evidence="7">
    <location>
        <begin position="764"/>
        <end position="792"/>
    </location>
</feature>
<dbReference type="PROSITE" id="PS00028">
    <property type="entry name" value="ZINC_FINGER_C2H2_1"/>
    <property type="match status" value="20"/>
</dbReference>
<feature type="compositionally biased region" description="Polar residues" evidence="6">
    <location>
        <begin position="84"/>
        <end position="94"/>
    </location>
</feature>
<dbReference type="EMBL" id="CAXLJM020000038">
    <property type="protein sequence ID" value="CAL8106886.1"/>
    <property type="molecule type" value="Genomic_DNA"/>
</dbReference>
<dbReference type="Proteomes" id="UP001642540">
    <property type="component" value="Unassembled WGS sequence"/>
</dbReference>
<feature type="domain" description="C2H2-type" evidence="7">
    <location>
        <begin position="920"/>
        <end position="947"/>
    </location>
</feature>